<evidence type="ECO:0000313" key="2">
    <source>
        <dbReference type="Proteomes" id="UP001234989"/>
    </source>
</evidence>
<proteinExistence type="predicted"/>
<evidence type="ECO:0000313" key="1">
    <source>
        <dbReference type="EMBL" id="WMV54697.1"/>
    </source>
</evidence>
<protein>
    <submittedName>
        <fullName evidence="1">Uncharacterized protein</fullName>
    </submittedName>
</protein>
<sequence>MRLTASHPRAHERGSPLGQVLEAVHDHHHEPWFHSRPVKGSMKGPMAQIWAEDFTEVFLDDFSIVGKTFEEFGDAVEKVKDRKGYEIQVVDHFSRSEADARMAEKKYIDDPFTNES</sequence>
<reference evidence="1" key="1">
    <citation type="submission" date="2023-08" db="EMBL/GenBank/DDBJ databases">
        <title>A de novo genome assembly of Solanum verrucosum Schlechtendal, a Mexican diploid species geographically isolated from the other diploid A-genome species in potato relatives.</title>
        <authorList>
            <person name="Hosaka K."/>
        </authorList>
    </citation>
    <scope>NUCLEOTIDE SEQUENCE</scope>
    <source>
        <tissue evidence="1">Young leaves</tissue>
    </source>
</reference>
<name>A0AAF0UXT0_SOLVR</name>
<dbReference type="Proteomes" id="UP001234989">
    <property type="component" value="Chromosome 11"/>
</dbReference>
<keyword evidence="2" id="KW-1185">Reference proteome</keyword>
<accession>A0AAF0UXT0</accession>
<dbReference type="AlphaFoldDB" id="A0AAF0UXT0"/>
<gene>
    <name evidence="1" type="ORF">MTR67_048082</name>
</gene>
<dbReference type="EMBL" id="CP133622">
    <property type="protein sequence ID" value="WMV54697.1"/>
    <property type="molecule type" value="Genomic_DNA"/>
</dbReference>
<organism evidence="1 2">
    <name type="scientific">Solanum verrucosum</name>
    <dbReference type="NCBI Taxonomy" id="315347"/>
    <lineage>
        <taxon>Eukaryota</taxon>
        <taxon>Viridiplantae</taxon>
        <taxon>Streptophyta</taxon>
        <taxon>Embryophyta</taxon>
        <taxon>Tracheophyta</taxon>
        <taxon>Spermatophyta</taxon>
        <taxon>Magnoliopsida</taxon>
        <taxon>eudicotyledons</taxon>
        <taxon>Gunneridae</taxon>
        <taxon>Pentapetalae</taxon>
        <taxon>asterids</taxon>
        <taxon>lamiids</taxon>
        <taxon>Solanales</taxon>
        <taxon>Solanaceae</taxon>
        <taxon>Solanoideae</taxon>
        <taxon>Solaneae</taxon>
        <taxon>Solanum</taxon>
    </lineage>
</organism>